<gene>
    <name evidence="2" type="ORF">GMARGA_LOCUS4985</name>
</gene>
<accession>A0ABN7UFN6</accession>
<reference evidence="2 3" key="1">
    <citation type="submission" date="2021-06" db="EMBL/GenBank/DDBJ databases">
        <authorList>
            <person name="Kallberg Y."/>
            <person name="Tangrot J."/>
            <person name="Rosling A."/>
        </authorList>
    </citation>
    <scope>NUCLEOTIDE SEQUENCE [LARGE SCALE GENOMIC DNA]</scope>
    <source>
        <strain evidence="2 3">120-4 pot B 10/14</strain>
    </source>
</reference>
<feature type="compositionally biased region" description="Polar residues" evidence="1">
    <location>
        <begin position="1"/>
        <end position="18"/>
    </location>
</feature>
<dbReference type="Proteomes" id="UP000789901">
    <property type="component" value="Unassembled WGS sequence"/>
</dbReference>
<evidence type="ECO:0000313" key="2">
    <source>
        <dbReference type="EMBL" id="CAG8560340.1"/>
    </source>
</evidence>
<evidence type="ECO:0000256" key="1">
    <source>
        <dbReference type="SAM" id="MobiDB-lite"/>
    </source>
</evidence>
<feature type="non-terminal residue" evidence="2">
    <location>
        <position position="1"/>
    </location>
</feature>
<proteinExistence type="predicted"/>
<evidence type="ECO:0000313" key="3">
    <source>
        <dbReference type="Proteomes" id="UP000789901"/>
    </source>
</evidence>
<protein>
    <submittedName>
        <fullName evidence="2">12613_t:CDS:1</fullName>
    </submittedName>
</protein>
<organism evidence="2 3">
    <name type="scientific">Gigaspora margarita</name>
    <dbReference type="NCBI Taxonomy" id="4874"/>
    <lineage>
        <taxon>Eukaryota</taxon>
        <taxon>Fungi</taxon>
        <taxon>Fungi incertae sedis</taxon>
        <taxon>Mucoromycota</taxon>
        <taxon>Glomeromycotina</taxon>
        <taxon>Glomeromycetes</taxon>
        <taxon>Diversisporales</taxon>
        <taxon>Gigasporaceae</taxon>
        <taxon>Gigaspora</taxon>
    </lineage>
</organism>
<comment type="caution">
    <text evidence="2">The sequence shown here is derived from an EMBL/GenBank/DDBJ whole genome shotgun (WGS) entry which is preliminary data.</text>
</comment>
<feature type="non-terminal residue" evidence="2">
    <location>
        <position position="205"/>
    </location>
</feature>
<feature type="region of interest" description="Disordered" evidence="1">
    <location>
        <begin position="1"/>
        <end position="21"/>
    </location>
</feature>
<name>A0ABN7UFN6_GIGMA</name>
<sequence>MKNTYTDNELNNQSVTNNDKNEKLEDIEKMQILRPITIEQLNCMLDLFDEPVKVLQPFDQVTTYFSRVKYATLSVVNPSIKALKREYASKAELSSEELNQIWANHEELDNKNSNRIGLMATLLDPKLKGIETWSSKINEQTISELHEEFQEILRTTTSKEPSFCQLNQHTTSTPDFMKTVFTSNQSHINHEIEINNYLDSRITLI</sequence>
<keyword evidence="3" id="KW-1185">Reference proteome</keyword>
<dbReference type="EMBL" id="CAJVQB010002049">
    <property type="protein sequence ID" value="CAG8560340.1"/>
    <property type="molecule type" value="Genomic_DNA"/>
</dbReference>